<keyword evidence="1" id="KW-0472">Membrane</keyword>
<dbReference type="EMBL" id="ASJR01000011">
    <property type="protein sequence ID" value="ERP31590.1"/>
    <property type="molecule type" value="Genomic_DNA"/>
</dbReference>
<keyword evidence="1" id="KW-1133">Transmembrane helix</keyword>
<dbReference type="Proteomes" id="UP000017148">
    <property type="component" value="Unassembled WGS sequence"/>
</dbReference>
<dbReference type="RefSeq" id="WP_022636909.1">
    <property type="nucleotide sequence ID" value="NZ_ASJR01000011.1"/>
</dbReference>
<keyword evidence="1" id="KW-0812">Transmembrane</keyword>
<proteinExistence type="predicted"/>
<sequence>MANKIKTNEIKVEDIDFKPFMNLMVVLIPLLLASAQFAQIATIDINLPEERGSSTEVQQTERDLEEERNLMLFTVLVSDTAMTLMTQSAMLASIHYSEEHVYISDGTNAMDTIPYHHEIMYDEDGNYKYDKTYPDSLMRTERGQFRRSERYEILLNALAIDEETFEKTGEPWYGWYRFDRDEETGLEKIEYVSKSFNSRRPFFPLEEDELNEGDQVYLFTTNHSPYTRRTEVRKEEVDGEMVPVDTISARRTIKVEDLSKYRRMPVSAYDILKQAFIEVRARNEEAEDRNSLIIASEPQVFYDKVVQIMDVAQDAGLVNLSLNSLRAN</sequence>
<name>U7DB08_9BACT</name>
<evidence type="ECO:0000313" key="3">
    <source>
        <dbReference type="Proteomes" id="UP000017148"/>
    </source>
</evidence>
<feature type="transmembrane region" description="Helical" evidence="1">
    <location>
        <begin position="20"/>
        <end position="38"/>
    </location>
</feature>
<evidence type="ECO:0000256" key="1">
    <source>
        <dbReference type="SAM" id="Phobius"/>
    </source>
</evidence>
<keyword evidence="3" id="KW-1185">Reference proteome</keyword>
<evidence type="ECO:0000313" key="2">
    <source>
        <dbReference type="EMBL" id="ERP31590.1"/>
    </source>
</evidence>
<dbReference type="STRING" id="1313304.CALK_1453"/>
<organism evidence="2 3">
    <name type="scientific">Chitinivibrio alkaliphilus ACht1</name>
    <dbReference type="NCBI Taxonomy" id="1313304"/>
    <lineage>
        <taxon>Bacteria</taxon>
        <taxon>Pseudomonadati</taxon>
        <taxon>Fibrobacterota</taxon>
        <taxon>Chitinivibrionia</taxon>
        <taxon>Chitinivibrionales</taxon>
        <taxon>Chitinivibrionaceae</taxon>
        <taxon>Chitinivibrio</taxon>
    </lineage>
</organism>
<dbReference type="OrthoDB" id="9150865at2"/>
<accession>U7DB08</accession>
<protein>
    <submittedName>
        <fullName evidence="2">Uncharacterized protein</fullName>
    </submittedName>
</protein>
<comment type="caution">
    <text evidence="2">The sequence shown here is derived from an EMBL/GenBank/DDBJ whole genome shotgun (WGS) entry which is preliminary data.</text>
</comment>
<gene>
    <name evidence="2" type="ORF">CALK_1453</name>
</gene>
<reference evidence="2 3" key="1">
    <citation type="journal article" date="2013" name="Environ. Microbiol.">
        <title>Genome analysis of Chitinivibrio alkaliphilus gen. nov., sp. nov., a novel extremely haloalkaliphilic anaerobic chitinolytic bacterium from the candidate phylum Termite Group 3.</title>
        <authorList>
            <person name="Sorokin D.Y."/>
            <person name="Gumerov V.M."/>
            <person name="Rakitin A.L."/>
            <person name="Beletsky A.V."/>
            <person name="Damste J.S."/>
            <person name="Muyzer G."/>
            <person name="Mardanov A.V."/>
            <person name="Ravin N.V."/>
        </authorList>
    </citation>
    <scope>NUCLEOTIDE SEQUENCE [LARGE SCALE GENOMIC DNA]</scope>
    <source>
        <strain evidence="2 3">ACht1</strain>
    </source>
</reference>
<dbReference type="AlphaFoldDB" id="U7DB08"/>